<gene>
    <name evidence="4" type="ORF">BK138_19180</name>
</gene>
<dbReference type="AlphaFoldDB" id="A0A1R1EMP2"/>
<keyword evidence="2" id="KW-0472">Membrane</keyword>
<dbReference type="InterPro" id="IPR032816">
    <property type="entry name" value="VTT_dom"/>
</dbReference>
<organism evidence="4 5">
    <name type="scientific">Paenibacillus rhizosphaerae</name>
    <dbReference type="NCBI Taxonomy" id="297318"/>
    <lineage>
        <taxon>Bacteria</taxon>
        <taxon>Bacillati</taxon>
        <taxon>Bacillota</taxon>
        <taxon>Bacilli</taxon>
        <taxon>Bacillales</taxon>
        <taxon>Paenibacillaceae</taxon>
        <taxon>Paenibacillus</taxon>
    </lineage>
</organism>
<dbReference type="Proteomes" id="UP000187172">
    <property type="component" value="Unassembled WGS sequence"/>
</dbReference>
<feature type="transmembrane region" description="Helical" evidence="2">
    <location>
        <begin position="49"/>
        <end position="71"/>
    </location>
</feature>
<feature type="domain" description="VTT" evidence="3">
    <location>
        <begin position="30"/>
        <end position="155"/>
    </location>
</feature>
<reference evidence="4 5" key="1">
    <citation type="submission" date="2016-11" db="EMBL/GenBank/DDBJ databases">
        <title>Paenibacillus species isolates.</title>
        <authorList>
            <person name="Beno S.M."/>
        </authorList>
    </citation>
    <scope>NUCLEOTIDE SEQUENCE [LARGE SCALE GENOMIC DNA]</scope>
    <source>
        <strain evidence="4 5">FSL R5-0378</strain>
    </source>
</reference>
<dbReference type="EMBL" id="MRTP01000005">
    <property type="protein sequence ID" value="OMF53039.1"/>
    <property type="molecule type" value="Genomic_DNA"/>
</dbReference>
<keyword evidence="2" id="KW-1133">Transmembrane helix</keyword>
<name>A0A1R1EMP2_9BACL</name>
<dbReference type="Pfam" id="PF09335">
    <property type="entry name" value="VTT_dom"/>
    <property type="match status" value="1"/>
</dbReference>
<keyword evidence="2" id="KW-0812">Transmembrane</keyword>
<feature type="transmembrane region" description="Helical" evidence="2">
    <location>
        <begin position="135"/>
        <end position="156"/>
    </location>
</feature>
<accession>A0A1R1EMP2</accession>
<evidence type="ECO:0000259" key="3">
    <source>
        <dbReference type="Pfam" id="PF09335"/>
    </source>
</evidence>
<protein>
    <recommendedName>
        <fullName evidence="3">VTT domain-containing protein</fullName>
    </recommendedName>
</protein>
<keyword evidence="5" id="KW-1185">Reference proteome</keyword>
<evidence type="ECO:0000256" key="2">
    <source>
        <dbReference type="SAM" id="Phobius"/>
    </source>
</evidence>
<dbReference type="GO" id="GO:0005886">
    <property type="term" value="C:plasma membrane"/>
    <property type="evidence" value="ECO:0007669"/>
    <property type="project" value="TreeGrafter"/>
</dbReference>
<dbReference type="PANTHER" id="PTHR42709">
    <property type="entry name" value="ALKALINE PHOSPHATASE LIKE PROTEIN"/>
    <property type="match status" value="1"/>
</dbReference>
<evidence type="ECO:0000313" key="4">
    <source>
        <dbReference type="EMBL" id="OMF53039.1"/>
    </source>
</evidence>
<feature type="transmembrane region" description="Helical" evidence="2">
    <location>
        <begin position="12"/>
        <end position="29"/>
    </location>
</feature>
<dbReference type="RefSeq" id="WP_076171991.1">
    <property type="nucleotide sequence ID" value="NZ_MRTP01000005.1"/>
</dbReference>
<sequence length="208" mass="23553">MEWIIHLFEQYGYMVLFGGLFAESLAIPFPGELAMAISGHMSTLGSFHLLQIILYSYIGAIVGTTVTYIIGYRMGTPFFEKYGKYVLLNPARIAKITGWFDRYGTKLILICYFVPGLRHFTGYVSGVLRINVRTFFIYNYIGGLAWVIVYVMIGRLVGSKIEQFLHLISQYSLAAILVAAAVLVLVVYLKRRKKSAVPRVKAEVRQED</sequence>
<comment type="caution">
    <text evidence="4">The sequence shown here is derived from an EMBL/GenBank/DDBJ whole genome shotgun (WGS) entry which is preliminary data.</text>
</comment>
<dbReference type="PANTHER" id="PTHR42709:SF9">
    <property type="entry name" value="ALKALINE PHOSPHATASE LIKE PROTEIN"/>
    <property type="match status" value="1"/>
</dbReference>
<evidence type="ECO:0000256" key="1">
    <source>
        <dbReference type="ARBA" id="ARBA00010792"/>
    </source>
</evidence>
<proteinExistence type="inferred from homology"/>
<comment type="similarity">
    <text evidence="1">Belongs to the DedA family.</text>
</comment>
<evidence type="ECO:0000313" key="5">
    <source>
        <dbReference type="Proteomes" id="UP000187172"/>
    </source>
</evidence>
<feature type="transmembrane region" description="Helical" evidence="2">
    <location>
        <begin position="168"/>
        <end position="189"/>
    </location>
</feature>
<dbReference type="InterPro" id="IPR051311">
    <property type="entry name" value="DedA_domain"/>
</dbReference>